<dbReference type="EMBL" id="JAFBEB010000001">
    <property type="protein sequence ID" value="MBM7589097.1"/>
    <property type="molecule type" value="Genomic_DNA"/>
</dbReference>
<feature type="domain" description="MrpR N-terminal core-binding" evidence="2">
    <location>
        <begin position="11"/>
        <end position="88"/>
    </location>
</feature>
<evidence type="ECO:0000259" key="2">
    <source>
        <dbReference type="Pfam" id="PF22822"/>
    </source>
</evidence>
<feature type="domain" description="MrpR C-terminal catalytic" evidence="3">
    <location>
        <begin position="117"/>
        <end position="330"/>
    </location>
</feature>
<keyword evidence="1" id="KW-0233">DNA recombination</keyword>
<proteinExistence type="predicted"/>
<dbReference type="CDD" id="cd00397">
    <property type="entry name" value="DNA_BRE_C"/>
    <property type="match status" value="1"/>
</dbReference>
<evidence type="ECO:0000313" key="4">
    <source>
        <dbReference type="EMBL" id="MBM7589097.1"/>
    </source>
</evidence>
<keyword evidence="5" id="KW-1185">Reference proteome</keyword>
<dbReference type="SUPFAM" id="SSF56349">
    <property type="entry name" value="DNA breaking-rejoining enzymes"/>
    <property type="match status" value="1"/>
</dbReference>
<evidence type="ECO:0000313" key="5">
    <source>
        <dbReference type="Proteomes" id="UP000717624"/>
    </source>
</evidence>
<comment type="caution">
    <text evidence="4">The sequence shown here is derived from an EMBL/GenBank/DDBJ whole genome shotgun (WGS) entry which is preliminary data.</text>
</comment>
<dbReference type="InterPro" id="IPR013762">
    <property type="entry name" value="Integrase-like_cat_sf"/>
</dbReference>
<dbReference type="Proteomes" id="UP000717624">
    <property type="component" value="Unassembled WGS sequence"/>
</dbReference>
<gene>
    <name evidence="4" type="ORF">JOD01_000683</name>
</gene>
<sequence>MSNLVFEDRSMYNRELKENFLRRYPEHTWNAYKRIFYYSEPLEQMYQTDLYEFHLDQIGEIIRTMEPSSLASVKAAVSVIKSYIDWAISYRTNNLNPLDVIHADWEKKFVDTSKKLYWSYEEIQEILDNCLNAQDAVIIALLFEGASGKEVSELRNLTYKDIDFATNTVRLVNEKAAERTITVSARCLQLLKEAWQQTEYLKRNGHLSANARNIKPTSDLLQTGYIIKPANTKNVHLAQVNAHVIYSRLSIISELFDLPHFTVKNIQRSGMIYWAKVLLERDGKLQRKQLHEICEKFDVSKIDNHGYIQYNTFGLKDYINLGMIHKLYGEGSSE</sequence>
<dbReference type="InterPro" id="IPR011010">
    <property type="entry name" value="DNA_brk_join_enz"/>
</dbReference>
<dbReference type="Pfam" id="PF22823">
    <property type="entry name" value="MrpR_C_cat"/>
    <property type="match status" value="1"/>
</dbReference>
<dbReference type="GO" id="GO:0003677">
    <property type="term" value="F:DNA binding"/>
    <property type="evidence" value="ECO:0007669"/>
    <property type="project" value="InterPro"/>
</dbReference>
<evidence type="ECO:0000256" key="1">
    <source>
        <dbReference type="ARBA" id="ARBA00023172"/>
    </source>
</evidence>
<dbReference type="InterPro" id="IPR055009">
    <property type="entry name" value="MrpR_N_CB"/>
</dbReference>
<protein>
    <submittedName>
        <fullName evidence="4">Integrase</fullName>
    </submittedName>
</protein>
<dbReference type="RefSeq" id="WP_204516786.1">
    <property type="nucleotide sequence ID" value="NZ_BAABIN010000009.1"/>
</dbReference>
<name>A0A939BR13_9BACL</name>
<evidence type="ECO:0000259" key="3">
    <source>
        <dbReference type="Pfam" id="PF22823"/>
    </source>
</evidence>
<dbReference type="GO" id="GO:0006310">
    <property type="term" value="P:DNA recombination"/>
    <property type="evidence" value="ECO:0007669"/>
    <property type="project" value="UniProtKB-KW"/>
</dbReference>
<dbReference type="Pfam" id="PF22822">
    <property type="entry name" value="MrpR_N_CB"/>
    <property type="match status" value="1"/>
</dbReference>
<organism evidence="4 5">
    <name type="scientific">Brevibacillus fulvus</name>
    <dbReference type="NCBI Taxonomy" id="1125967"/>
    <lineage>
        <taxon>Bacteria</taxon>
        <taxon>Bacillati</taxon>
        <taxon>Bacillota</taxon>
        <taxon>Bacilli</taxon>
        <taxon>Bacillales</taxon>
        <taxon>Paenibacillaceae</taxon>
        <taxon>Brevibacillus</taxon>
    </lineage>
</organism>
<dbReference type="AlphaFoldDB" id="A0A939BR13"/>
<accession>A0A939BR13</accession>
<dbReference type="InterPro" id="IPR055008">
    <property type="entry name" value="MrpR_C_cat"/>
</dbReference>
<dbReference type="GO" id="GO:0015074">
    <property type="term" value="P:DNA integration"/>
    <property type="evidence" value="ECO:0007669"/>
    <property type="project" value="InterPro"/>
</dbReference>
<reference evidence="4" key="1">
    <citation type="submission" date="2021-01" db="EMBL/GenBank/DDBJ databases">
        <title>Genomic Encyclopedia of Type Strains, Phase IV (KMG-IV): sequencing the most valuable type-strain genomes for metagenomic binning, comparative biology and taxonomic classification.</title>
        <authorList>
            <person name="Goeker M."/>
        </authorList>
    </citation>
    <scope>NUCLEOTIDE SEQUENCE</scope>
    <source>
        <strain evidence="4">DSM 25523</strain>
    </source>
</reference>
<dbReference type="Gene3D" id="1.10.443.10">
    <property type="entry name" value="Intergrase catalytic core"/>
    <property type="match status" value="1"/>
</dbReference>